<dbReference type="PIRSF" id="PIRSF000799">
    <property type="entry name" value="DNA_pol_eps_2"/>
    <property type="match status" value="1"/>
</dbReference>
<keyword evidence="8" id="KW-0808">Transferase</keyword>
<dbReference type="GO" id="GO:0003887">
    <property type="term" value="F:DNA-directed DNA polymerase activity"/>
    <property type="evidence" value="ECO:0007669"/>
    <property type="project" value="UniProtKB-KW"/>
</dbReference>
<evidence type="ECO:0000256" key="5">
    <source>
        <dbReference type="ARBA" id="ARBA00023242"/>
    </source>
</evidence>
<dbReference type="InterPro" id="IPR007185">
    <property type="entry name" value="DNA_pol_a/d/e_bsu"/>
</dbReference>
<gene>
    <name evidence="8" type="primary">DPB2</name>
    <name evidence="8" type="ORF">MCUN1_003277</name>
</gene>
<dbReference type="AlphaFoldDB" id="A0AAF0F188"/>
<dbReference type="Proteomes" id="UP001219933">
    <property type="component" value="Chromosome 5"/>
</dbReference>
<sequence length="556" mass="61679">MDATRVPPDVRRVVLRVFTRKHHLQLRSDAVVFVYDTLADHNLLEDEAATLEAIEALASAVVEQHVASGDVPGFDGLVVTRDALQHVYDQLLVQGESSSAAAVTQGDAPDPERFFSIVDAFAQPRVVYDHSRRVFERAGTPHVLSAANASSASLRERYEMLRNVVLRNEHFAPKLVPGSQSMLKLATTKDLLGRQGENCLLFGRLSTTADGRYALEDAEGSIPLELQDAVPGEGIFTEGAMVLVEGVYTDTESLRVLAIGHPPSESREAAQRMYGHVDFCGTGALAPKSIPALRAYEAQHSDQCISVFSDVHLDHEKSIAQLHAILQGYDRAGFIPFAVVLCGNFCSPAVAETDGEQFERYKNAFARLADVLVQFPRVLASCHFVFVPGPADPVATPLCPRPRIPAPLVERFERRLPRSFVESRLHWASNPCRIVYFSQEIVVFRDDIMSRMLRSAVQLGPVRDRDLHKYLVSTLLDQANLSPLPHQVRPVLWEHGHALRLYPMPSALVLADRCEHYELTYEGCHVFNPGPFRGGLFSWTTYYPATGHAERSELSV</sequence>
<evidence type="ECO:0000256" key="1">
    <source>
        <dbReference type="ARBA" id="ARBA00004123"/>
    </source>
</evidence>
<keyword evidence="4 6" id="KW-0238">DNA-binding</keyword>
<evidence type="ECO:0000256" key="6">
    <source>
        <dbReference type="PIRNR" id="PIRNR000799"/>
    </source>
</evidence>
<evidence type="ECO:0000256" key="4">
    <source>
        <dbReference type="ARBA" id="ARBA00023125"/>
    </source>
</evidence>
<evidence type="ECO:0000256" key="3">
    <source>
        <dbReference type="ARBA" id="ARBA00022705"/>
    </source>
</evidence>
<organism evidence="8 9">
    <name type="scientific">Malassezia cuniculi</name>
    <dbReference type="NCBI Taxonomy" id="948313"/>
    <lineage>
        <taxon>Eukaryota</taxon>
        <taxon>Fungi</taxon>
        <taxon>Dikarya</taxon>
        <taxon>Basidiomycota</taxon>
        <taxon>Ustilaginomycotina</taxon>
        <taxon>Malasseziomycetes</taxon>
        <taxon>Malasseziales</taxon>
        <taxon>Malasseziaceae</taxon>
        <taxon>Malassezia</taxon>
    </lineage>
</organism>
<reference evidence="8" key="1">
    <citation type="submission" date="2023-03" db="EMBL/GenBank/DDBJ databases">
        <title>Mating type loci evolution in Malassezia.</title>
        <authorList>
            <person name="Coelho M.A."/>
        </authorList>
    </citation>
    <scope>NUCLEOTIDE SEQUENCE</scope>
    <source>
        <strain evidence="8">CBS 11721</strain>
    </source>
</reference>
<proteinExistence type="inferred from homology"/>
<dbReference type="GO" id="GO:0003677">
    <property type="term" value="F:DNA binding"/>
    <property type="evidence" value="ECO:0007669"/>
    <property type="project" value="UniProtKB-UniRule"/>
</dbReference>
<evidence type="ECO:0000313" key="9">
    <source>
        <dbReference type="Proteomes" id="UP001219933"/>
    </source>
</evidence>
<dbReference type="PANTHER" id="PTHR12708">
    <property type="entry name" value="DNA POLYMERASE EPSILON SUBUNIT B"/>
    <property type="match status" value="1"/>
</dbReference>
<keyword evidence="5 6" id="KW-0539">Nucleus</keyword>
<keyword evidence="9" id="KW-1185">Reference proteome</keyword>
<keyword evidence="3 6" id="KW-0235">DNA replication</keyword>
<evidence type="ECO:0000259" key="7">
    <source>
        <dbReference type="Pfam" id="PF04042"/>
    </source>
</evidence>
<dbReference type="EMBL" id="CP119881">
    <property type="protein sequence ID" value="WFD36398.1"/>
    <property type="molecule type" value="Genomic_DNA"/>
</dbReference>
<comment type="function">
    <text evidence="6">Participates in DNA repair and in chromosomal DNA replication.</text>
</comment>
<name>A0AAF0F188_9BASI</name>
<dbReference type="GO" id="GO:0008622">
    <property type="term" value="C:epsilon DNA polymerase complex"/>
    <property type="evidence" value="ECO:0007669"/>
    <property type="project" value="UniProtKB-UniRule"/>
</dbReference>
<protein>
    <recommendedName>
        <fullName evidence="6">DNA polymerase epsilon subunit</fullName>
    </recommendedName>
    <alternativeName>
        <fullName evidence="6">DNA polymerase II subunit 2</fullName>
    </alternativeName>
</protein>
<dbReference type="InterPro" id="IPR016266">
    <property type="entry name" value="POLE2"/>
</dbReference>
<accession>A0AAF0F188</accession>
<dbReference type="PANTHER" id="PTHR12708:SF0">
    <property type="entry name" value="DNA POLYMERASE EPSILON SUBUNIT 2"/>
    <property type="match status" value="1"/>
</dbReference>
<keyword evidence="8" id="KW-0239">DNA-directed DNA polymerase</keyword>
<keyword evidence="8" id="KW-0548">Nucleotidyltransferase</keyword>
<feature type="domain" description="DNA polymerase alpha/delta/epsilon subunit B" evidence="7">
    <location>
        <begin position="306"/>
        <end position="517"/>
    </location>
</feature>
<dbReference type="GO" id="GO:0042276">
    <property type="term" value="P:error-prone translesion synthesis"/>
    <property type="evidence" value="ECO:0007669"/>
    <property type="project" value="TreeGrafter"/>
</dbReference>
<evidence type="ECO:0000313" key="8">
    <source>
        <dbReference type="EMBL" id="WFD36398.1"/>
    </source>
</evidence>
<dbReference type="GO" id="GO:0006261">
    <property type="term" value="P:DNA-templated DNA replication"/>
    <property type="evidence" value="ECO:0007669"/>
    <property type="project" value="InterPro"/>
</dbReference>
<comment type="similarity">
    <text evidence="2 6">Belongs to the DNA polymerase epsilon subunit B family.</text>
</comment>
<evidence type="ECO:0000256" key="2">
    <source>
        <dbReference type="ARBA" id="ARBA00009560"/>
    </source>
</evidence>
<dbReference type="Pfam" id="PF04042">
    <property type="entry name" value="DNA_pol_E_B"/>
    <property type="match status" value="1"/>
</dbReference>
<comment type="subcellular location">
    <subcellularLocation>
        <location evidence="1 6">Nucleus</location>
    </subcellularLocation>
</comment>